<evidence type="ECO:0000256" key="8">
    <source>
        <dbReference type="ARBA" id="ARBA00022840"/>
    </source>
</evidence>
<evidence type="ECO:0000256" key="10">
    <source>
        <dbReference type="ARBA" id="ARBA00029409"/>
    </source>
</evidence>
<evidence type="ECO:0000256" key="1">
    <source>
        <dbReference type="ARBA" id="ARBA00005051"/>
    </source>
</evidence>
<dbReference type="PANTHER" id="PTHR43071:SF1">
    <property type="entry name" value="2-AMINO-4-HYDROXY-6-HYDROXYMETHYLDIHYDROPTERIDINE PYROPHOSPHOKINASE"/>
    <property type="match status" value="1"/>
</dbReference>
<gene>
    <name evidence="14" type="primary">folK</name>
    <name evidence="14" type="ORF">PAM7971_01275</name>
</gene>
<keyword evidence="7 14" id="KW-0418">Kinase</keyword>
<dbReference type="AlphaFoldDB" id="A0A1Y5S5U4"/>
<evidence type="ECO:0000256" key="9">
    <source>
        <dbReference type="ARBA" id="ARBA00022909"/>
    </source>
</evidence>
<comment type="pathway">
    <text evidence="1">Cofactor biosynthesis; tetrahydrofolate biosynthesis; 2-amino-4-hydroxy-6-hydroxymethyl-7,8-dihydropteridine diphosphate from 7,8-dihydroneopterin triphosphate: step 4/4.</text>
</comment>
<dbReference type="GO" id="GO:0046656">
    <property type="term" value="P:folic acid biosynthetic process"/>
    <property type="evidence" value="ECO:0007669"/>
    <property type="project" value="UniProtKB-KW"/>
</dbReference>
<comment type="function">
    <text evidence="10">Catalyzes the transfer of pyrophosphate from adenosine triphosphate (ATP) to 6-hydroxymethyl-7,8-dihydropterin, an enzymatic step in folate biosynthesis pathway.</text>
</comment>
<dbReference type="InterPro" id="IPR000550">
    <property type="entry name" value="Hppk"/>
</dbReference>
<keyword evidence="5 14" id="KW-0808">Transferase</keyword>
<evidence type="ECO:0000259" key="13">
    <source>
        <dbReference type="Pfam" id="PF01288"/>
    </source>
</evidence>
<dbReference type="InterPro" id="IPR035907">
    <property type="entry name" value="Hppk_sf"/>
</dbReference>
<reference evidence="14 15" key="1">
    <citation type="submission" date="2017-03" db="EMBL/GenBank/DDBJ databases">
        <authorList>
            <person name="Afonso C.L."/>
            <person name="Miller P.J."/>
            <person name="Scott M.A."/>
            <person name="Spackman E."/>
            <person name="Goraichik I."/>
            <person name="Dimitrov K.M."/>
            <person name="Suarez D.L."/>
            <person name="Swayne D.E."/>
        </authorList>
    </citation>
    <scope>NUCLEOTIDE SEQUENCE [LARGE SCALE GENOMIC DNA]</scope>
    <source>
        <strain evidence="14 15">CECT 7971</strain>
    </source>
</reference>
<keyword evidence="9" id="KW-0289">Folate biosynthesis</keyword>
<dbReference type="OrthoDB" id="9808041at2"/>
<name>A0A1Y5S5U4_9RHOB</name>
<evidence type="ECO:0000256" key="12">
    <source>
        <dbReference type="ARBA" id="ARBA00033413"/>
    </source>
</evidence>
<evidence type="ECO:0000256" key="6">
    <source>
        <dbReference type="ARBA" id="ARBA00022741"/>
    </source>
</evidence>
<dbReference type="UniPathway" id="UPA00077">
    <property type="reaction ID" value="UER00155"/>
</dbReference>
<evidence type="ECO:0000256" key="4">
    <source>
        <dbReference type="ARBA" id="ARBA00016218"/>
    </source>
</evidence>
<dbReference type="Proteomes" id="UP000193307">
    <property type="component" value="Unassembled WGS sequence"/>
</dbReference>
<accession>A0A1Y5S5U4</accession>
<evidence type="ECO:0000256" key="3">
    <source>
        <dbReference type="ARBA" id="ARBA00013253"/>
    </source>
</evidence>
<evidence type="ECO:0000256" key="2">
    <source>
        <dbReference type="ARBA" id="ARBA00005810"/>
    </source>
</evidence>
<dbReference type="EMBL" id="FWFW01000003">
    <property type="protein sequence ID" value="SLN32324.1"/>
    <property type="molecule type" value="Genomic_DNA"/>
</dbReference>
<evidence type="ECO:0000313" key="15">
    <source>
        <dbReference type="Proteomes" id="UP000193307"/>
    </source>
</evidence>
<dbReference type="GO" id="GO:0003848">
    <property type="term" value="F:2-amino-4-hydroxy-6-hydroxymethyldihydropteridine diphosphokinase activity"/>
    <property type="evidence" value="ECO:0007669"/>
    <property type="project" value="UniProtKB-EC"/>
</dbReference>
<feature type="domain" description="7,8-dihydro-6-hydroxymethylpterin-pyrophosphokinase" evidence="13">
    <location>
        <begin position="17"/>
        <end position="166"/>
    </location>
</feature>
<dbReference type="SUPFAM" id="SSF55083">
    <property type="entry name" value="6-hydroxymethyl-7,8-dihydropterin pyrophosphokinase, HPPK"/>
    <property type="match status" value="1"/>
</dbReference>
<sequence>MLRDKSLQFAKNRVVFAFGGNLESSIGSVDDTIVSAIDTLVSLGSHVVARSRFYETPCFPAGAGPDYINLVAVVDTPHSPDDLLTQLHEVEVKFGRARQVRWAGRTLDIDILSYENRIFPDLDTYNHWKDLPVQAQMQNAPTGLILPHPRIQDRGFVLIPLCDVYPDWIHPVSGKTAQMLCDALPISETQGIKPL</sequence>
<dbReference type="GO" id="GO:0005524">
    <property type="term" value="F:ATP binding"/>
    <property type="evidence" value="ECO:0007669"/>
    <property type="project" value="UniProtKB-KW"/>
</dbReference>
<protein>
    <recommendedName>
        <fullName evidence="4">2-amino-4-hydroxy-6-hydroxymethyldihydropteridine pyrophosphokinase</fullName>
        <ecNumber evidence="3">2.7.6.3</ecNumber>
    </recommendedName>
    <alternativeName>
        <fullName evidence="11">6-hydroxymethyl-7,8-dihydropterin pyrophosphokinase</fullName>
    </alternativeName>
    <alternativeName>
        <fullName evidence="12">7,8-dihydro-6-hydroxymethylpterin-pyrophosphokinase</fullName>
    </alternativeName>
</protein>
<dbReference type="PANTHER" id="PTHR43071">
    <property type="entry name" value="2-AMINO-4-HYDROXY-6-HYDROXYMETHYLDIHYDROPTERIDINE PYROPHOSPHOKINASE"/>
    <property type="match status" value="1"/>
</dbReference>
<proteinExistence type="inferred from homology"/>
<evidence type="ECO:0000256" key="5">
    <source>
        <dbReference type="ARBA" id="ARBA00022679"/>
    </source>
</evidence>
<dbReference type="GO" id="GO:0016301">
    <property type="term" value="F:kinase activity"/>
    <property type="evidence" value="ECO:0007669"/>
    <property type="project" value="UniProtKB-KW"/>
</dbReference>
<dbReference type="STRING" id="658057.SAMN04488032_10833"/>
<evidence type="ECO:0000256" key="11">
    <source>
        <dbReference type="ARBA" id="ARBA00029766"/>
    </source>
</evidence>
<keyword evidence="6" id="KW-0547">Nucleotide-binding</keyword>
<dbReference type="GO" id="GO:0046654">
    <property type="term" value="P:tetrahydrofolate biosynthetic process"/>
    <property type="evidence" value="ECO:0007669"/>
    <property type="project" value="UniProtKB-UniPathway"/>
</dbReference>
<organism evidence="14 15">
    <name type="scientific">Pacificibacter marinus</name>
    <dbReference type="NCBI Taxonomy" id="658057"/>
    <lineage>
        <taxon>Bacteria</taxon>
        <taxon>Pseudomonadati</taxon>
        <taxon>Pseudomonadota</taxon>
        <taxon>Alphaproteobacteria</taxon>
        <taxon>Rhodobacterales</taxon>
        <taxon>Roseobacteraceae</taxon>
        <taxon>Pacificibacter</taxon>
    </lineage>
</organism>
<dbReference type="Pfam" id="PF01288">
    <property type="entry name" value="HPPK"/>
    <property type="match status" value="1"/>
</dbReference>
<dbReference type="Gene3D" id="3.30.70.560">
    <property type="entry name" value="7,8-Dihydro-6-hydroxymethylpterin-pyrophosphokinase HPPK"/>
    <property type="match status" value="1"/>
</dbReference>
<dbReference type="RefSeq" id="WP_085848162.1">
    <property type="nucleotide sequence ID" value="NZ_FNZV01000008.1"/>
</dbReference>
<comment type="similarity">
    <text evidence="2">Belongs to the HPPK family.</text>
</comment>
<keyword evidence="15" id="KW-1185">Reference proteome</keyword>
<evidence type="ECO:0000313" key="14">
    <source>
        <dbReference type="EMBL" id="SLN32324.1"/>
    </source>
</evidence>
<keyword evidence="8" id="KW-0067">ATP-binding</keyword>
<evidence type="ECO:0000256" key="7">
    <source>
        <dbReference type="ARBA" id="ARBA00022777"/>
    </source>
</evidence>
<dbReference type="NCBIfam" id="TIGR01498">
    <property type="entry name" value="folK"/>
    <property type="match status" value="1"/>
</dbReference>
<dbReference type="EC" id="2.7.6.3" evidence="3"/>
<dbReference type="CDD" id="cd00483">
    <property type="entry name" value="HPPK"/>
    <property type="match status" value="1"/>
</dbReference>